<accession>Q75EY6</accession>
<protein>
    <recommendedName>
        <fullName evidence="1">Altered inheritance of mitochondria protein 24, mitochondrial</fullName>
    </recommendedName>
</protein>
<evidence type="ECO:0000313" key="2">
    <source>
        <dbReference type="EMBL" id="AAS50308.1"/>
    </source>
</evidence>
<reference evidence="3" key="2">
    <citation type="journal article" date="2013" name="G3 (Bethesda)">
        <title>Genomes of Ashbya fungi isolated from insects reveal four mating-type loci, numerous translocations, lack of transposons, and distinct gene duplications.</title>
        <authorList>
            <person name="Dietrich F.S."/>
            <person name="Voegeli S."/>
            <person name="Kuo S."/>
            <person name="Philippsen P."/>
        </authorList>
    </citation>
    <scope>GENOME REANNOTATION</scope>
    <source>
        <strain evidence="3">ATCC 10895 / CBS 109.51 / FGSC 9923 / NRRL Y-1056</strain>
    </source>
</reference>
<dbReference type="eggNOG" id="ENOG502RZF6">
    <property type="taxonomic scope" value="Eukaryota"/>
</dbReference>
<dbReference type="RefSeq" id="NP_982484.1">
    <property type="nucleotide sequence ID" value="NM_207837.1"/>
</dbReference>
<dbReference type="OrthoDB" id="5295771at2759"/>
<dbReference type="EMBL" id="AE016814">
    <property type="protein sequence ID" value="AAS50308.1"/>
    <property type="molecule type" value="Genomic_DNA"/>
</dbReference>
<comment type="similarity">
    <text evidence="1">Belongs to the AIM24 family.</text>
</comment>
<reference evidence="2 3" key="1">
    <citation type="journal article" date="2004" name="Science">
        <title>The Ashbya gossypii genome as a tool for mapping the ancient Saccharomyces cerevisiae genome.</title>
        <authorList>
            <person name="Dietrich F.S."/>
            <person name="Voegeli S."/>
            <person name="Brachat S."/>
            <person name="Lerch A."/>
            <person name="Gates K."/>
            <person name="Steiner S."/>
            <person name="Mohr C."/>
            <person name="Pohlmann R."/>
            <person name="Luedi P."/>
            <person name="Choi S."/>
            <person name="Wing R.A."/>
            <person name="Flavier A."/>
            <person name="Gaffney T.D."/>
            <person name="Philippsen P."/>
        </authorList>
    </citation>
    <scope>NUCLEOTIDE SEQUENCE [LARGE SCALE GENOMIC DNA]</scope>
    <source>
        <strain evidence="3">ATCC 10895 / CBS 109.51 / FGSC 9923 / NRRL Y-1056</strain>
    </source>
</reference>
<proteinExistence type="inferred from homology"/>
<keyword evidence="1" id="KW-0496">Mitochondrion</keyword>
<dbReference type="InParanoid" id="Q75EY6"/>
<dbReference type="HOGENOM" id="CLU_1069488_0_0_1"/>
<dbReference type="AlphaFoldDB" id="Q75EY6"/>
<sequence>MQFRRWLTRSRPTFSNLSELVVCKEGTGAGPFIELPEFKILEDAVVLKIPAASVVYGRLEQLGMFNVPSGASRPFIKLEHMRNGFTKFCTGVEPVNLVCSSPAPTNNLKVLEVNYEDEAWVIKDAGSRILSYSGNISVEEDKLTGRGVVVLNGQGPIYELDLGKCDEVLLAPESVCAYTADTSLQLVKLDALLTISKAVKKYGQLLFGKHYEGILTVLTRMANKDKIYYRAKGPGRLLLQTHYLPGSQEYSTAELLQSMK</sequence>
<dbReference type="GO" id="GO:0005739">
    <property type="term" value="C:mitochondrion"/>
    <property type="evidence" value="ECO:0007669"/>
    <property type="project" value="UniProtKB-SubCell"/>
</dbReference>
<dbReference type="GeneID" id="4618652"/>
<dbReference type="KEGG" id="ago:AGOS_AAL058C"/>
<dbReference type="InterPro" id="IPR016031">
    <property type="entry name" value="Trp_RNA-bd_attenuator-like_dom"/>
</dbReference>
<dbReference type="Proteomes" id="UP000000591">
    <property type="component" value="Chromosome I"/>
</dbReference>
<dbReference type="InterPro" id="IPR002838">
    <property type="entry name" value="AIM24"/>
</dbReference>
<dbReference type="InterPro" id="IPR036983">
    <property type="entry name" value="AIM24_sf"/>
</dbReference>
<evidence type="ECO:0000256" key="1">
    <source>
        <dbReference type="RuleBase" id="RU363045"/>
    </source>
</evidence>
<organism evidence="2 3">
    <name type="scientific">Eremothecium gossypii (strain ATCC 10895 / CBS 109.51 / FGSC 9923 / NRRL Y-1056)</name>
    <name type="common">Yeast</name>
    <name type="synonym">Ashbya gossypii</name>
    <dbReference type="NCBI Taxonomy" id="284811"/>
    <lineage>
        <taxon>Eukaryota</taxon>
        <taxon>Fungi</taxon>
        <taxon>Dikarya</taxon>
        <taxon>Ascomycota</taxon>
        <taxon>Saccharomycotina</taxon>
        <taxon>Saccharomycetes</taxon>
        <taxon>Saccharomycetales</taxon>
        <taxon>Saccharomycetaceae</taxon>
        <taxon>Eremothecium</taxon>
    </lineage>
</organism>
<dbReference type="Gene3D" id="3.60.160.10">
    <property type="entry name" value="Mitochondrial biogenesis AIM24"/>
    <property type="match status" value="1"/>
</dbReference>
<dbReference type="SUPFAM" id="SSF51219">
    <property type="entry name" value="TRAP-like"/>
    <property type="match status" value="1"/>
</dbReference>
<name>Q75EY6_EREGS</name>
<gene>
    <name evidence="2" type="ORF">AGOS_AAL058C</name>
</gene>
<keyword evidence="3" id="KW-1185">Reference proteome</keyword>
<evidence type="ECO:0000313" key="3">
    <source>
        <dbReference type="Proteomes" id="UP000000591"/>
    </source>
</evidence>
<comment type="subcellular location">
    <subcellularLocation>
        <location evidence="1">Mitochondrion</location>
    </subcellularLocation>
</comment>
<dbReference type="Pfam" id="PF01987">
    <property type="entry name" value="AIM24"/>
    <property type="match status" value="1"/>
</dbReference>
<dbReference type="OMA" id="DSEEINC"/>